<sequence>MPAALLRLLADPMERAVETAARSAAFPAGAVERLLAPAGAAKGVTGS</sequence>
<evidence type="ECO:0000313" key="1">
    <source>
        <dbReference type="EMBL" id="MBA2945657.1"/>
    </source>
</evidence>
<gene>
    <name evidence="1" type="ORF">H1D24_07490</name>
</gene>
<protein>
    <submittedName>
        <fullName evidence="1">Uncharacterized protein</fullName>
    </submittedName>
</protein>
<evidence type="ECO:0000313" key="2">
    <source>
        <dbReference type="Proteomes" id="UP000545761"/>
    </source>
</evidence>
<dbReference type="AlphaFoldDB" id="A0A7W0DID8"/>
<dbReference type="RefSeq" id="WP_181656587.1">
    <property type="nucleotide sequence ID" value="NZ_JACEHE010000003.1"/>
</dbReference>
<comment type="caution">
    <text evidence="1">The sequence shown here is derived from an EMBL/GenBank/DDBJ whole genome shotgun (WGS) entry which is preliminary data.</text>
</comment>
<name>A0A7W0DID8_9ACTN</name>
<organism evidence="1 2">
    <name type="scientific">Streptomyces himalayensis subsp. himalayensis</name>
    <dbReference type="NCBI Taxonomy" id="2756131"/>
    <lineage>
        <taxon>Bacteria</taxon>
        <taxon>Bacillati</taxon>
        <taxon>Actinomycetota</taxon>
        <taxon>Actinomycetes</taxon>
        <taxon>Kitasatosporales</taxon>
        <taxon>Streptomycetaceae</taxon>
        <taxon>Streptomyces</taxon>
        <taxon>Streptomyces himalayensis</taxon>
    </lineage>
</organism>
<accession>A0A7W0DID8</accession>
<dbReference type="Proteomes" id="UP000545761">
    <property type="component" value="Unassembled WGS sequence"/>
</dbReference>
<reference evidence="1 2" key="1">
    <citation type="submission" date="2020-07" db="EMBL/GenBank/DDBJ databases">
        <title>Streptomyces isolated from Indian soil.</title>
        <authorList>
            <person name="Mandal S."/>
            <person name="Maiti P.K."/>
        </authorList>
    </citation>
    <scope>NUCLEOTIDE SEQUENCE [LARGE SCALE GENOMIC DNA]</scope>
    <source>
        <strain evidence="1 2">PSKA28</strain>
    </source>
</reference>
<dbReference type="EMBL" id="JACEHE010000003">
    <property type="protein sequence ID" value="MBA2945657.1"/>
    <property type="molecule type" value="Genomic_DNA"/>
</dbReference>
<proteinExistence type="predicted"/>